<protein>
    <submittedName>
        <fullName evidence="1">Uncharacterized protein</fullName>
    </submittedName>
</protein>
<evidence type="ECO:0000313" key="1">
    <source>
        <dbReference type="EMBL" id="SJL11997.1"/>
    </source>
</evidence>
<dbReference type="AlphaFoldDB" id="A0A284RTA2"/>
<dbReference type="Proteomes" id="UP000219338">
    <property type="component" value="Unassembled WGS sequence"/>
</dbReference>
<organism evidence="1 2">
    <name type="scientific">Armillaria ostoyae</name>
    <name type="common">Armillaria root rot fungus</name>
    <dbReference type="NCBI Taxonomy" id="47428"/>
    <lineage>
        <taxon>Eukaryota</taxon>
        <taxon>Fungi</taxon>
        <taxon>Dikarya</taxon>
        <taxon>Basidiomycota</taxon>
        <taxon>Agaricomycotina</taxon>
        <taxon>Agaricomycetes</taxon>
        <taxon>Agaricomycetidae</taxon>
        <taxon>Agaricales</taxon>
        <taxon>Marasmiineae</taxon>
        <taxon>Physalacriaceae</taxon>
        <taxon>Armillaria</taxon>
    </lineage>
</organism>
<sequence length="108" mass="12210">MACLMLLRKRHREPIAIASHVLASRDKRSLKSYKSETGWDGLISIPRWTFSFATTQSFKNPLSGHLDHRGCACSQVVVCSQLAEVVHTPKFEFFSPLSLLRADLYGYP</sequence>
<proteinExistence type="predicted"/>
<reference evidence="2" key="1">
    <citation type="journal article" date="2017" name="Nat. Ecol. Evol.">
        <title>Genome expansion and lineage-specific genetic innovations in the forest pathogenic fungi Armillaria.</title>
        <authorList>
            <person name="Sipos G."/>
            <person name="Prasanna A.N."/>
            <person name="Walter M.C."/>
            <person name="O'Connor E."/>
            <person name="Balint B."/>
            <person name="Krizsan K."/>
            <person name="Kiss B."/>
            <person name="Hess J."/>
            <person name="Varga T."/>
            <person name="Slot J."/>
            <person name="Riley R."/>
            <person name="Boka B."/>
            <person name="Rigling D."/>
            <person name="Barry K."/>
            <person name="Lee J."/>
            <person name="Mihaltcheva S."/>
            <person name="LaButti K."/>
            <person name="Lipzen A."/>
            <person name="Waldron R."/>
            <person name="Moloney N.M."/>
            <person name="Sperisen C."/>
            <person name="Kredics L."/>
            <person name="Vagvoelgyi C."/>
            <person name="Patrignani A."/>
            <person name="Fitzpatrick D."/>
            <person name="Nagy I."/>
            <person name="Doyle S."/>
            <person name="Anderson J.B."/>
            <person name="Grigoriev I.V."/>
            <person name="Gueldener U."/>
            <person name="Muensterkoetter M."/>
            <person name="Nagy L.G."/>
        </authorList>
    </citation>
    <scope>NUCLEOTIDE SEQUENCE [LARGE SCALE GENOMIC DNA]</scope>
    <source>
        <strain evidence="2">C18/9</strain>
    </source>
</reference>
<keyword evidence="2" id="KW-1185">Reference proteome</keyword>
<accession>A0A284RTA2</accession>
<dbReference type="EMBL" id="FUEG01000015">
    <property type="protein sequence ID" value="SJL11997.1"/>
    <property type="molecule type" value="Genomic_DNA"/>
</dbReference>
<gene>
    <name evidence="1" type="ORF">ARMOST_15413</name>
</gene>
<evidence type="ECO:0000313" key="2">
    <source>
        <dbReference type="Proteomes" id="UP000219338"/>
    </source>
</evidence>
<name>A0A284RTA2_ARMOS</name>